<dbReference type="Proteomes" id="UP000001844">
    <property type="component" value="Plasmid pNHAL01"/>
</dbReference>
<evidence type="ECO:0000313" key="2">
    <source>
        <dbReference type="Proteomes" id="UP000001844"/>
    </source>
</evidence>
<keyword evidence="2" id="KW-1185">Reference proteome</keyword>
<dbReference type="OrthoDB" id="9255627at2"/>
<sequence length="168" mass="18805">MSMPSGYVRCHGCDFEGVMQRRPITLEYVLPGGAVVQGYRVFSWCSSCENVTEAEEAFDTDSIQAEIDSLRQQQVGFIGRLFGGGKAEDVEIKRLRGRLQLAQLRQSGPRCLRCGETTVVPLAFDESGTSSIVHTCGRRLFMVPEDPDAPRFMFRPEAIRLDPEGWKI</sequence>
<accession>D5C5I4</accession>
<dbReference type="HOGENOM" id="CLU_1584746_0_0_6"/>
<reference evidence="1 2" key="1">
    <citation type="submission" date="2009-10" db="EMBL/GenBank/DDBJ databases">
        <title>Complete genome sequence of Nitrosococcus halophilus Nc4, a salt-adapted, aerobic obligate ammonia-oxidizing sulfur purple bacterium.</title>
        <authorList>
            <consortium name="US DOE Joint Genome Institute"/>
            <person name="Campbell M.A."/>
            <person name="Malfatti S.A."/>
            <person name="Chain P.S.G."/>
            <person name="Heidelberg J.F."/>
            <person name="Ward N.L."/>
            <person name="Ward B.B."/>
            <person name="Klotz M.G."/>
        </authorList>
    </citation>
    <scope>NUCLEOTIDE SEQUENCE [LARGE SCALE GENOMIC DNA]</scope>
    <source>
        <strain evidence="2">Nc4</strain>
        <plasmid evidence="2">Plasmid pNHAL01</plasmid>
    </source>
</reference>
<evidence type="ECO:0000313" key="1">
    <source>
        <dbReference type="EMBL" id="ADE17038.1"/>
    </source>
</evidence>
<organism evidence="1 2">
    <name type="scientific">Nitrosococcus halophilus (strain Nc4)</name>
    <dbReference type="NCBI Taxonomy" id="472759"/>
    <lineage>
        <taxon>Bacteria</taxon>
        <taxon>Pseudomonadati</taxon>
        <taxon>Pseudomonadota</taxon>
        <taxon>Gammaproteobacteria</taxon>
        <taxon>Chromatiales</taxon>
        <taxon>Chromatiaceae</taxon>
        <taxon>Nitrosococcus</taxon>
    </lineage>
</organism>
<dbReference type="RefSeq" id="WP_013028140.1">
    <property type="nucleotide sequence ID" value="NC_013958.1"/>
</dbReference>
<proteinExistence type="predicted"/>
<gene>
    <name evidence="1" type="ORF">Nhal_4032</name>
</gene>
<geneLocation type="plasmid" evidence="1 2">
    <name>pNHAL01</name>
</geneLocation>
<dbReference type="EMBL" id="CP001799">
    <property type="protein sequence ID" value="ADE17038.1"/>
    <property type="molecule type" value="Genomic_DNA"/>
</dbReference>
<dbReference type="KEGG" id="nhl:Nhal_4032"/>
<name>D5C5I4_NITHN</name>
<keyword evidence="1" id="KW-0614">Plasmid</keyword>
<dbReference type="eggNOG" id="ENOG502ZF4A">
    <property type="taxonomic scope" value="Bacteria"/>
</dbReference>
<dbReference type="AlphaFoldDB" id="D5C5I4"/>
<protein>
    <submittedName>
        <fullName evidence="1">Uncharacterized protein</fullName>
    </submittedName>
</protein>